<dbReference type="SUPFAM" id="SSF48371">
    <property type="entry name" value="ARM repeat"/>
    <property type="match status" value="2"/>
</dbReference>
<organism evidence="2 3">
    <name type="scientific">Calidris pygmaea</name>
    <name type="common">Spoon-billed sandpiper</name>
    <dbReference type="NCBI Taxonomy" id="425635"/>
    <lineage>
        <taxon>Eukaryota</taxon>
        <taxon>Metazoa</taxon>
        <taxon>Chordata</taxon>
        <taxon>Craniata</taxon>
        <taxon>Vertebrata</taxon>
        <taxon>Euteleostomi</taxon>
        <taxon>Archelosauria</taxon>
        <taxon>Archosauria</taxon>
        <taxon>Dinosauria</taxon>
        <taxon>Saurischia</taxon>
        <taxon>Theropoda</taxon>
        <taxon>Coelurosauria</taxon>
        <taxon>Aves</taxon>
        <taxon>Neognathae</taxon>
        <taxon>Neoaves</taxon>
        <taxon>Charadriiformes</taxon>
        <taxon>Scolopacidae</taxon>
        <taxon>Calidris</taxon>
    </lineage>
</organism>
<evidence type="ECO:0000313" key="3">
    <source>
        <dbReference type="Proteomes" id="UP000694419"/>
    </source>
</evidence>
<feature type="domain" description="Protein kinase" evidence="1">
    <location>
        <begin position="4"/>
        <end position="278"/>
    </location>
</feature>
<dbReference type="SUPFAM" id="SSF56112">
    <property type="entry name" value="Protein kinase-like (PK-like)"/>
    <property type="match status" value="1"/>
</dbReference>
<proteinExistence type="predicted"/>
<name>A0A8C3JQ37_9CHAR</name>
<dbReference type="GO" id="GO:0005524">
    <property type="term" value="F:ATP binding"/>
    <property type="evidence" value="ECO:0007669"/>
    <property type="project" value="InterPro"/>
</dbReference>
<protein>
    <submittedName>
        <fullName evidence="2">Unc-51 like kinase 4</fullName>
    </submittedName>
</protein>
<dbReference type="Ensembl" id="ENSCPGT00000012549.1">
    <property type="protein sequence ID" value="ENSCPGP00000011440.1"/>
    <property type="gene ID" value="ENSCPGG00000007555.1"/>
</dbReference>
<dbReference type="InterPro" id="IPR011989">
    <property type="entry name" value="ARM-like"/>
</dbReference>
<dbReference type="InterPro" id="IPR056981">
    <property type="entry name" value="HEAT_ULK4_RUNKEL"/>
</dbReference>
<dbReference type="Gene3D" id="1.10.510.10">
    <property type="entry name" value="Transferase(Phosphotransferase) domain 1"/>
    <property type="match status" value="1"/>
</dbReference>
<reference evidence="2" key="2">
    <citation type="submission" date="2025-09" db="UniProtKB">
        <authorList>
            <consortium name="Ensembl"/>
        </authorList>
    </citation>
    <scope>IDENTIFICATION</scope>
</reference>
<dbReference type="InterPro" id="IPR011009">
    <property type="entry name" value="Kinase-like_dom_sf"/>
</dbReference>
<dbReference type="AlphaFoldDB" id="A0A8C3JQ37"/>
<dbReference type="InterPro" id="IPR000719">
    <property type="entry name" value="Prot_kinase_dom"/>
</dbReference>
<reference evidence="2" key="1">
    <citation type="submission" date="2025-08" db="UniProtKB">
        <authorList>
            <consortium name="Ensembl"/>
        </authorList>
    </citation>
    <scope>IDENTIFICATION</scope>
</reference>
<dbReference type="Proteomes" id="UP000694419">
    <property type="component" value="Unplaced"/>
</dbReference>
<keyword evidence="3" id="KW-1185">Reference proteome</keyword>
<dbReference type="InterPro" id="IPR045906">
    <property type="entry name" value="ULK4"/>
</dbReference>
<accession>A0A8C3JQ37</accession>
<dbReference type="GO" id="GO:0004672">
    <property type="term" value="F:protein kinase activity"/>
    <property type="evidence" value="ECO:0007669"/>
    <property type="project" value="InterPro"/>
</dbReference>
<dbReference type="Pfam" id="PF00069">
    <property type="entry name" value="Pkinase"/>
    <property type="match status" value="1"/>
</dbReference>
<dbReference type="InterPro" id="IPR016024">
    <property type="entry name" value="ARM-type_fold"/>
</dbReference>
<dbReference type="CDD" id="cd14010">
    <property type="entry name" value="STKc_ULK4"/>
    <property type="match status" value="1"/>
</dbReference>
<dbReference type="PANTHER" id="PTHR46240">
    <property type="entry name" value="SER/THR PROTEIN KINASE ULK4"/>
    <property type="match status" value="1"/>
</dbReference>
<sequence>MENFILYEEIGRGNKTVVYKGRRKGTINFVAVLCTDKCKRAEITNWVRLTHEIRHKNIVTFHEWYETSNHLWLVVELCTGGSLESVIAQDEHLPEDVVREFGVDLITGLYHIHKLGIIFCELTPGKILLEGPGTLKFSNFCLAKVDGENLEDFFALVGSEEGEGDVSESTPQRYLKNRFRGSPLYTAPEAIKGEDFSRASDLWSLGCLLYEMFTGCKPPFFSDSLSELIERILYEDPLPPVPEGSAFHKPSAEFISLLDAVSSAKNTCSSQQDMESTLKELIYTESDLIITPIIDNPKIMKQVPVKFDLKTLHIPTYSAEKLSSMKDMDWNDFLQRVCSLLDSTEKNTGAARSKLNLLYYLSTVAVHKEVASKLISSQLFPILIQQLRAAANWDIRAKVARVIGLLALHTSELEENVPVSEAIILLTELVRENFRNSKLKQCLLPALGELLYLIASQEEKREHPRECWVVPSAAYTVLMRCLREGEDRVVNHLAAKIIENVCTTLSCHAQGFITGEIGPVLWYLFTHSTVDSLKITAVSALCRITRYSPSAFQSVIEKVGLTAVVNSLANGICKIQQYMLTMFSAMLSCGIHLQRLIQEKDFVTTIMRLLESPSTLIRAKAFLVLLQVLINNREMLLLSCQARLVMYIERDSRKTTPGKEQQGGSEYLSKCLDLLIYHIVRELPGILGDVLAALTNVSGRKHPSTVQAKQLKMCLPMMPVVLHLVTSQVFRPQIVTEEFLFNYGTLLNFIRSIDSGETNLDGAIGQVASEELIKTTLSTFEAVTQHPGLLTVHRLTVEDCILPPLISLVDSQNVEWRLFSLRLLSETTSLLLSHEVMAEEKGESLDSNSKLLSLIRDSLLPQYENILMAPDPLPMYALKLLVALTEHSPASVSLVEEIHLFPVLFQVILEHQDSILGNTMQTVIALLNNMVANKSTNMMLLFEEGLAHHICNLLIETMALYLDADDKSSTKTANALLLSLLDILHCILMYTANIVRQTLQAQKSGTGGDTRAAEDLLLVNKPLTDLISLLIQLVRICLFVSLLECSRFVQFYILYTLLY</sequence>
<dbReference type="PROSITE" id="PS50011">
    <property type="entry name" value="PROTEIN_KINASE_DOM"/>
    <property type="match status" value="1"/>
</dbReference>
<evidence type="ECO:0000313" key="2">
    <source>
        <dbReference type="Ensembl" id="ENSCPGP00000011440.1"/>
    </source>
</evidence>
<dbReference type="PANTHER" id="PTHR46240:SF1">
    <property type="entry name" value="SERINE_THREONINE-PROTEIN KINASE ULK4"/>
    <property type="match status" value="1"/>
</dbReference>
<dbReference type="Pfam" id="PF23606">
    <property type="entry name" value="HEAT_ULK4"/>
    <property type="match status" value="1"/>
</dbReference>
<dbReference type="Gene3D" id="1.25.10.10">
    <property type="entry name" value="Leucine-rich Repeat Variant"/>
    <property type="match status" value="2"/>
</dbReference>
<evidence type="ECO:0000259" key="1">
    <source>
        <dbReference type="PROSITE" id="PS50011"/>
    </source>
</evidence>